<feature type="domain" description="PLD phosphodiesterase" evidence="14">
    <location>
        <begin position="224"/>
        <end position="251"/>
    </location>
</feature>
<feature type="active site" evidence="12">
    <location>
        <position position="229"/>
    </location>
</feature>
<dbReference type="PANTHER" id="PTHR21248:SF22">
    <property type="entry name" value="PHOSPHOLIPASE D"/>
    <property type="match status" value="1"/>
</dbReference>
<dbReference type="GO" id="GO:0032049">
    <property type="term" value="P:cardiolipin biosynthetic process"/>
    <property type="evidence" value="ECO:0007669"/>
    <property type="project" value="UniProtKB-UniRule"/>
</dbReference>
<dbReference type="SMART" id="SM00155">
    <property type="entry name" value="PLDc"/>
    <property type="match status" value="2"/>
</dbReference>
<gene>
    <name evidence="15" type="ORF">HNQ37_001654</name>
</gene>
<evidence type="ECO:0000256" key="5">
    <source>
        <dbReference type="ARBA" id="ARBA00022692"/>
    </source>
</evidence>
<dbReference type="InterPro" id="IPR022924">
    <property type="entry name" value="Cardiolipin_synthase"/>
</dbReference>
<keyword evidence="3 12" id="KW-0444">Lipid biosynthesis</keyword>
<keyword evidence="4 12" id="KW-0808">Transferase</keyword>
<evidence type="ECO:0000256" key="9">
    <source>
        <dbReference type="ARBA" id="ARBA00023136"/>
    </source>
</evidence>
<feature type="active site" evidence="12">
    <location>
        <position position="407"/>
    </location>
</feature>
<comment type="subcellular location">
    <subcellularLocation>
        <location evidence="1 12">Cell membrane</location>
        <topology evidence="1 12">Multi-pass membrane protein</topology>
    </subcellularLocation>
</comment>
<evidence type="ECO:0000256" key="8">
    <source>
        <dbReference type="ARBA" id="ARBA00023098"/>
    </source>
</evidence>
<dbReference type="Gene3D" id="3.30.870.10">
    <property type="entry name" value="Endonuclease Chain A"/>
    <property type="match status" value="2"/>
</dbReference>
<evidence type="ECO:0000256" key="10">
    <source>
        <dbReference type="ARBA" id="ARBA00023209"/>
    </source>
</evidence>
<dbReference type="InterPro" id="IPR030874">
    <property type="entry name" value="Cardiolipin_synth_Firmi"/>
</dbReference>
<dbReference type="CDD" id="cd09110">
    <property type="entry name" value="PLDc_CLS_1"/>
    <property type="match status" value="1"/>
</dbReference>
<dbReference type="GO" id="GO:0008808">
    <property type="term" value="F:cardiolipin synthase activity"/>
    <property type="evidence" value="ECO:0007669"/>
    <property type="project" value="UniProtKB-UniRule"/>
</dbReference>
<dbReference type="EC" id="2.7.8.-" evidence="12 13"/>
<comment type="catalytic activity">
    <reaction evidence="12">
        <text>2 a 1,2-diacyl-sn-glycero-3-phospho-(1'-sn-glycerol) = a cardiolipin + glycerol</text>
        <dbReference type="Rhea" id="RHEA:31451"/>
        <dbReference type="ChEBI" id="CHEBI:17754"/>
        <dbReference type="ChEBI" id="CHEBI:62237"/>
        <dbReference type="ChEBI" id="CHEBI:64716"/>
    </reaction>
</comment>
<evidence type="ECO:0000259" key="14">
    <source>
        <dbReference type="PROSITE" id="PS50035"/>
    </source>
</evidence>
<dbReference type="HAMAP" id="MF_01916">
    <property type="entry name" value="Cardiolipin_synth_Cls"/>
    <property type="match status" value="1"/>
</dbReference>
<dbReference type="PANTHER" id="PTHR21248">
    <property type="entry name" value="CARDIOLIPIN SYNTHASE"/>
    <property type="match status" value="1"/>
</dbReference>
<keyword evidence="16" id="KW-1185">Reference proteome</keyword>
<evidence type="ECO:0000256" key="12">
    <source>
        <dbReference type="HAMAP-Rule" id="MF_01916"/>
    </source>
</evidence>
<dbReference type="InterPro" id="IPR025202">
    <property type="entry name" value="PLD-like_dom"/>
</dbReference>
<dbReference type="RefSeq" id="WP_183541124.1">
    <property type="nucleotide sequence ID" value="NZ_JACHHV010000046.1"/>
</dbReference>
<accession>A0A841CB11</accession>
<dbReference type="InterPro" id="IPR001736">
    <property type="entry name" value="PLipase_D/transphosphatidylase"/>
</dbReference>
<proteinExistence type="inferred from homology"/>
<evidence type="ECO:0000256" key="7">
    <source>
        <dbReference type="ARBA" id="ARBA00022989"/>
    </source>
</evidence>
<reference evidence="15 16" key="1">
    <citation type="submission" date="2020-08" db="EMBL/GenBank/DDBJ databases">
        <title>Genomic Encyclopedia of Type Strains, Phase IV (KMG-IV): sequencing the most valuable type-strain genomes for metagenomic binning, comparative biology and taxonomic classification.</title>
        <authorList>
            <person name="Goeker M."/>
        </authorList>
    </citation>
    <scope>NUCLEOTIDE SEQUENCE [LARGE SCALE GENOMIC DNA]</scope>
    <source>
        <strain evidence="15 16">DSM 14925</strain>
    </source>
</reference>
<feature type="active site" evidence="12">
    <location>
        <position position="414"/>
    </location>
</feature>
<dbReference type="PROSITE" id="PS50035">
    <property type="entry name" value="PLD"/>
    <property type="match status" value="2"/>
</dbReference>
<evidence type="ECO:0000256" key="3">
    <source>
        <dbReference type="ARBA" id="ARBA00022516"/>
    </source>
</evidence>
<evidence type="ECO:0000313" key="16">
    <source>
        <dbReference type="Proteomes" id="UP000562464"/>
    </source>
</evidence>
<feature type="active site" evidence="12">
    <location>
        <position position="409"/>
    </location>
</feature>
<keyword evidence="9 12" id="KW-0472">Membrane</keyword>
<dbReference type="EMBL" id="JACHHV010000046">
    <property type="protein sequence ID" value="MBB5888741.1"/>
    <property type="molecule type" value="Genomic_DNA"/>
</dbReference>
<keyword evidence="2 12" id="KW-1003">Cell membrane</keyword>
<dbReference type="AlphaFoldDB" id="A0A841CB11"/>
<feature type="domain" description="PLD phosphodiesterase" evidence="14">
    <location>
        <begin position="402"/>
        <end position="429"/>
    </location>
</feature>
<dbReference type="Pfam" id="PF13091">
    <property type="entry name" value="PLDc_2"/>
    <property type="match status" value="2"/>
</dbReference>
<protein>
    <recommendedName>
        <fullName evidence="12 13">Cardiolipin synthase</fullName>
        <shortName evidence="12">CL synthase</shortName>
        <ecNumber evidence="12 13">2.7.8.-</ecNumber>
    </recommendedName>
</protein>
<organism evidence="15 16">
    <name type="scientific">Lactovum miscens</name>
    <dbReference type="NCBI Taxonomy" id="190387"/>
    <lineage>
        <taxon>Bacteria</taxon>
        <taxon>Bacillati</taxon>
        <taxon>Bacillota</taxon>
        <taxon>Bacilli</taxon>
        <taxon>Lactobacillales</taxon>
        <taxon>Streptococcaceae</taxon>
        <taxon>Lactovum</taxon>
    </lineage>
</organism>
<sequence length="489" mass="57006">MRINFSAPLEVVIYETIIVAINIILSCVIIFRERKNTTSTWSWLFVVNVFPIFGFILYLLVGRGISHRKIFKLRDELRPSYKKELAVTEELLDEPRLLARITENYGIGQLIHMLFVEEKAVISTNTGIDLYVDGREKFNHLIEDMKQAKHHIHMEYYIFRFDNLGKEIYQELLAASKRGVEIRLLIDAWGSHESSKKDFKELIESGGKVARFFPSFISQLNPRFNYRLHRKIVVVDGLIAYTGGFNVGDEYVTITKKFGYWRDTHLRLTGDIVYSLQDRFVMDWNSQHRDEIKNIDQNYYPPSIQGENVVTQFVTSGPDELKQQVKYSYIKMINAAHNEILIQTPYYIPDQPVHDALKLALMSGVKVKLLIPNKPDHPLVYWATYYYAASLVKYGADVYTYEDGFIHAKSLIIDGSHSSVGSANFDNRSFQLDFEGNMLIYDWAFSQRLRNDFMNDLKKSQQLTIERYAQRSYYIRFKEGIARLISPLL</sequence>
<name>A0A841CB11_9LACT</name>
<dbReference type="Pfam" id="PF13396">
    <property type="entry name" value="PLDc_N"/>
    <property type="match status" value="1"/>
</dbReference>
<dbReference type="Proteomes" id="UP000562464">
    <property type="component" value="Unassembled WGS sequence"/>
</dbReference>
<comment type="function">
    <text evidence="12">Catalyzes the reversible phosphatidyl group transfer from one phosphatidylglycerol molecule to another to form cardiolipin (CL) (diphosphatidylglycerol) and glycerol.</text>
</comment>
<dbReference type="GO" id="GO:0005886">
    <property type="term" value="C:plasma membrane"/>
    <property type="evidence" value="ECO:0007669"/>
    <property type="project" value="UniProtKB-SubCell"/>
</dbReference>
<feature type="transmembrane region" description="Helical" evidence="12">
    <location>
        <begin position="43"/>
        <end position="61"/>
    </location>
</feature>
<evidence type="ECO:0000256" key="11">
    <source>
        <dbReference type="ARBA" id="ARBA00023264"/>
    </source>
</evidence>
<feature type="active site" evidence="12">
    <location>
        <position position="231"/>
    </location>
</feature>
<keyword evidence="7 12" id="KW-1133">Transmembrane helix</keyword>
<keyword evidence="11 12" id="KW-1208">Phospholipid metabolism</keyword>
<evidence type="ECO:0000256" key="4">
    <source>
        <dbReference type="ARBA" id="ARBA00022679"/>
    </source>
</evidence>
<dbReference type="CDD" id="cd09112">
    <property type="entry name" value="PLDc_CLS_2"/>
    <property type="match status" value="1"/>
</dbReference>
<evidence type="ECO:0000256" key="2">
    <source>
        <dbReference type="ARBA" id="ARBA00022475"/>
    </source>
</evidence>
<comment type="similarity">
    <text evidence="12">Belongs to the phospholipase D family. Cardiolipin synthase subfamily.</text>
</comment>
<keyword evidence="10 12" id="KW-0594">Phospholipid biosynthesis</keyword>
<dbReference type="PROSITE" id="PS51257">
    <property type="entry name" value="PROKAR_LIPOPROTEIN"/>
    <property type="match status" value="1"/>
</dbReference>
<dbReference type="SUPFAM" id="SSF56024">
    <property type="entry name" value="Phospholipase D/nuclease"/>
    <property type="match status" value="2"/>
</dbReference>
<feature type="active site" evidence="12">
    <location>
        <position position="236"/>
    </location>
</feature>
<dbReference type="FunFam" id="3.30.870.10:FF:000014">
    <property type="entry name" value="Cardiolipin synthase"/>
    <property type="match status" value="1"/>
</dbReference>
<evidence type="ECO:0000313" key="15">
    <source>
        <dbReference type="EMBL" id="MBB5888741.1"/>
    </source>
</evidence>
<keyword evidence="5 12" id="KW-0812">Transmembrane</keyword>
<feature type="transmembrane region" description="Helical" evidence="12">
    <location>
        <begin position="12"/>
        <end position="31"/>
    </location>
</feature>
<dbReference type="NCBIfam" id="TIGR04265">
    <property type="entry name" value="bac_cardiolipin"/>
    <property type="match status" value="1"/>
</dbReference>
<evidence type="ECO:0000256" key="1">
    <source>
        <dbReference type="ARBA" id="ARBA00004651"/>
    </source>
</evidence>
<dbReference type="InterPro" id="IPR027379">
    <property type="entry name" value="CLS_N"/>
</dbReference>
<keyword evidence="6" id="KW-0677">Repeat</keyword>
<evidence type="ECO:0000256" key="13">
    <source>
        <dbReference type="NCBIfam" id="TIGR04265"/>
    </source>
</evidence>
<keyword evidence="8 12" id="KW-0443">Lipid metabolism</keyword>
<comment type="caution">
    <text evidence="15">The sequence shown here is derived from an EMBL/GenBank/DDBJ whole genome shotgun (WGS) entry which is preliminary data.</text>
</comment>
<evidence type="ECO:0000256" key="6">
    <source>
        <dbReference type="ARBA" id="ARBA00022737"/>
    </source>
</evidence>